<comment type="caution">
    <text evidence="3">The sequence shown here is derived from an EMBL/GenBank/DDBJ whole genome shotgun (WGS) entry which is preliminary data.</text>
</comment>
<name>A0A7W4Z7R7_9GAMM</name>
<dbReference type="GO" id="GO:0004803">
    <property type="term" value="F:transposase activity"/>
    <property type="evidence" value="ECO:0007669"/>
    <property type="project" value="InterPro"/>
</dbReference>
<dbReference type="InterPro" id="IPR047952">
    <property type="entry name" value="Transpos_IS4"/>
</dbReference>
<dbReference type="GO" id="GO:0003677">
    <property type="term" value="F:DNA binding"/>
    <property type="evidence" value="ECO:0007669"/>
    <property type="project" value="InterPro"/>
</dbReference>
<evidence type="ECO:0000313" key="4">
    <source>
        <dbReference type="Proteomes" id="UP000535937"/>
    </source>
</evidence>
<dbReference type="AlphaFoldDB" id="A0A7W4Z7R7"/>
<evidence type="ECO:0000256" key="1">
    <source>
        <dbReference type="SAM" id="MobiDB-lite"/>
    </source>
</evidence>
<proteinExistence type="predicted"/>
<evidence type="ECO:0000259" key="2">
    <source>
        <dbReference type="Pfam" id="PF01609"/>
    </source>
</evidence>
<reference evidence="3 4" key="1">
    <citation type="submission" date="2020-08" db="EMBL/GenBank/DDBJ databases">
        <title>Genomic Encyclopedia of Type Strains, Phase III (KMG-III): the genomes of soil and plant-associated and newly described type strains.</title>
        <authorList>
            <person name="Whitman W."/>
        </authorList>
    </citation>
    <scope>NUCLEOTIDE SEQUENCE [LARGE SCALE GENOMIC DNA]</scope>
    <source>
        <strain evidence="3 4">CECT 8799</strain>
    </source>
</reference>
<dbReference type="SUPFAM" id="SSF53098">
    <property type="entry name" value="Ribonuclease H-like"/>
    <property type="match status" value="1"/>
</dbReference>
<dbReference type="NCBIfam" id="NF033592">
    <property type="entry name" value="transpos_IS4_1"/>
    <property type="match status" value="1"/>
</dbReference>
<gene>
    <name evidence="3" type="ORF">FHS09_000595</name>
</gene>
<dbReference type="Proteomes" id="UP000535937">
    <property type="component" value="Unassembled WGS sequence"/>
</dbReference>
<feature type="domain" description="Transposase IS4-like" evidence="2">
    <location>
        <begin position="130"/>
        <end position="358"/>
    </location>
</feature>
<dbReference type="PANTHER" id="PTHR37529">
    <property type="entry name" value="TRANSPOSASE INSG FOR INSERTION SEQUENCE ELEMENT IS4-RELATED"/>
    <property type="match status" value="1"/>
</dbReference>
<sequence>MDSTRKLRHAQQQSITRCASSTDFSQIGSALQHKSLFQIIEEEQPEHRERVFTPTVTLGAFLSQALDADASCQSVVNKIAVDRLHEWVSAVNTSAYCQARQRLPLNMVVRLTRQLGGMIDDNTPQQWRWHGRPVKLVDGTTVSMPDTAENQARFPQQATQEPGLGFPIARLVGIIAYGSGALLNVAYAPFQGKGTGEHSLLREILDTFTEGDIVVADRYYASYFLIAELQSRGVDVVMQQHAGRRTDFRKGRSLGSKDHVVEWRKPARPKWMDPSWYELLPDSLSIRELQVDKKVLVTTLLSDKTAPRKQLGDLYKDRWQIELNLREIKTTLGMDVLRCKTPEMVIKEIWVHLLAYNLVRWLMNRSATLAGILPKEISFKHTLQLWRVFVSGPRRNDADLDSLCGLIAGIAVGKRPGRVEPRRVKRRPKPYGLLSEPRSVAREKIRKCGHPKKA</sequence>
<feature type="region of interest" description="Disordered" evidence="1">
    <location>
        <begin position="418"/>
        <end position="454"/>
    </location>
</feature>
<organism evidence="3 4">
    <name type="scientific">Microbulbifer rhizosphaerae</name>
    <dbReference type="NCBI Taxonomy" id="1562603"/>
    <lineage>
        <taxon>Bacteria</taxon>
        <taxon>Pseudomonadati</taxon>
        <taxon>Pseudomonadota</taxon>
        <taxon>Gammaproteobacteria</taxon>
        <taxon>Cellvibrionales</taxon>
        <taxon>Microbulbiferaceae</taxon>
        <taxon>Microbulbifer</taxon>
    </lineage>
</organism>
<dbReference type="RefSeq" id="WP_183456515.1">
    <property type="nucleotide sequence ID" value="NZ_JACHWZ010000002.1"/>
</dbReference>
<dbReference type="Pfam" id="PF01609">
    <property type="entry name" value="DDE_Tnp_1"/>
    <property type="match status" value="1"/>
</dbReference>
<dbReference type="PANTHER" id="PTHR37529:SF1">
    <property type="entry name" value="TRANSPOSASE INSG FOR INSERTION SEQUENCE ELEMENT IS4-RELATED"/>
    <property type="match status" value="1"/>
</dbReference>
<dbReference type="InterPro" id="IPR002559">
    <property type="entry name" value="Transposase_11"/>
</dbReference>
<evidence type="ECO:0000313" key="3">
    <source>
        <dbReference type="EMBL" id="MBB3059787.1"/>
    </source>
</evidence>
<dbReference type="EMBL" id="JACHWZ010000002">
    <property type="protein sequence ID" value="MBB3059787.1"/>
    <property type="molecule type" value="Genomic_DNA"/>
</dbReference>
<dbReference type="GO" id="GO:0006313">
    <property type="term" value="P:DNA transposition"/>
    <property type="evidence" value="ECO:0007669"/>
    <property type="project" value="InterPro"/>
</dbReference>
<accession>A0A7W4Z7R7</accession>
<protein>
    <recommendedName>
        <fullName evidence="2">Transposase IS4-like domain-containing protein</fullName>
    </recommendedName>
</protein>
<dbReference type="InterPro" id="IPR012337">
    <property type="entry name" value="RNaseH-like_sf"/>
</dbReference>
<feature type="compositionally biased region" description="Basic residues" evidence="1">
    <location>
        <begin position="444"/>
        <end position="454"/>
    </location>
</feature>
<keyword evidence="4" id="KW-1185">Reference proteome</keyword>